<evidence type="ECO:0000313" key="1">
    <source>
        <dbReference type="EMBL" id="KKL50013.1"/>
    </source>
</evidence>
<sequence length="208" mass="22355">MARCSYHLKTVGAFVAVLSVASCAVAAAGGNSDNPLANGGFENGLLHWKVKPAGDHAKVKAVGDASAPDGGSVLVFDHQRTRGSNISQKCRLQPQSLYLLSCWVKAKNYHRTGTGFRIVISCDGKEASRRYFEDQLSERWQIKTVAFATGEKAEALVTFSLASSVGKVFVDNVRITRTTRAGARAVLGSCPIVPRIPPKPGQARARIW</sequence>
<proteinExistence type="predicted"/>
<dbReference type="PROSITE" id="PS51257">
    <property type="entry name" value="PROKAR_LIPOPROTEIN"/>
    <property type="match status" value="1"/>
</dbReference>
<dbReference type="SUPFAM" id="SSF49785">
    <property type="entry name" value="Galactose-binding domain-like"/>
    <property type="match status" value="1"/>
</dbReference>
<name>A0A0F9CL00_9ZZZZ</name>
<dbReference type="InterPro" id="IPR008979">
    <property type="entry name" value="Galactose-bd-like_sf"/>
</dbReference>
<dbReference type="AlphaFoldDB" id="A0A0F9CL00"/>
<protein>
    <recommendedName>
        <fullName evidence="2">CBM-cenC domain-containing protein</fullName>
    </recommendedName>
</protein>
<evidence type="ECO:0008006" key="2">
    <source>
        <dbReference type="Google" id="ProtNLM"/>
    </source>
</evidence>
<accession>A0A0F9CL00</accession>
<gene>
    <name evidence="1" type="ORF">LCGC14_2309760</name>
</gene>
<feature type="non-terminal residue" evidence="1">
    <location>
        <position position="208"/>
    </location>
</feature>
<dbReference type="EMBL" id="LAZR01032753">
    <property type="protein sequence ID" value="KKL50013.1"/>
    <property type="molecule type" value="Genomic_DNA"/>
</dbReference>
<comment type="caution">
    <text evidence="1">The sequence shown here is derived from an EMBL/GenBank/DDBJ whole genome shotgun (WGS) entry which is preliminary data.</text>
</comment>
<organism evidence="1">
    <name type="scientific">marine sediment metagenome</name>
    <dbReference type="NCBI Taxonomy" id="412755"/>
    <lineage>
        <taxon>unclassified sequences</taxon>
        <taxon>metagenomes</taxon>
        <taxon>ecological metagenomes</taxon>
    </lineage>
</organism>
<reference evidence="1" key="1">
    <citation type="journal article" date="2015" name="Nature">
        <title>Complex archaea that bridge the gap between prokaryotes and eukaryotes.</title>
        <authorList>
            <person name="Spang A."/>
            <person name="Saw J.H."/>
            <person name="Jorgensen S.L."/>
            <person name="Zaremba-Niedzwiedzka K."/>
            <person name="Martijn J."/>
            <person name="Lind A.E."/>
            <person name="van Eijk R."/>
            <person name="Schleper C."/>
            <person name="Guy L."/>
            <person name="Ettema T.J."/>
        </authorList>
    </citation>
    <scope>NUCLEOTIDE SEQUENCE</scope>
</reference>
<dbReference type="Gene3D" id="2.60.120.260">
    <property type="entry name" value="Galactose-binding domain-like"/>
    <property type="match status" value="1"/>
</dbReference>